<keyword evidence="1" id="KW-1133">Transmembrane helix</keyword>
<keyword evidence="1" id="KW-0812">Transmembrane</keyword>
<dbReference type="InterPro" id="IPR011990">
    <property type="entry name" value="TPR-like_helical_dom_sf"/>
</dbReference>
<dbReference type="GO" id="GO:0005741">
    <property type="term" value="C:mitochondrial outer membrane"/>
    <property type="evidence" value="ECO:0007669"/>
    <property type="project" value="TreeGrafter"/>
</dbReference>
<dbReference type="PANTHER" id="PTHR13247:SF0">
    <property type="entry name" value="MITOCHONDRIAL FISSION 1 PROTEIN"/>
    <property type="match status" value="1"/>
</dbReference>
<protein>
    <submittedName>
        <fullName evidence="2">Mitochondrial membrane protein</fullName>
    </submittedName>
</protein>
<name>A0A922S601_SCHHA</name>
<dbReference type="GO" id="GO:0005778">
    <property type="term" value="C:peroxisomal membrane"/>
    <property type="evidence" value="ECO:0007669"/>
    <property type="project" value="TreeGrafter"/>
</dbReference>
<accession>A0A922S601</accession>
<dbReference type="GO" id="GO:0000266">
    <property type="term" value="P:mitochondrial fission"/>
    <property type="evidence" value="ECO:0007669"/>
    <property type="project" value="InterPro"/>
</dbReference>
<dbReference type="Proteomes" id="UP000471633">
    <property type="component" value="Unassembled WGS sequence"/>
</dbReference>
<reference evidence="2" key="2">
    <citation type="journal article" date="2019" name="Gigascience">
        <title>High-quality Schistosoma haematobium genome achieved by single-molecule and long-range sequencing.</title>
        <authorList>
            <person name="Stroehlein A.J."/>
            <person name="Korhonen P.K."/>
            <person name="Chong T.M."/>
            <person name="Lim Y.L."/>
            <person name="Chan K.G."/>
            <person name="Webster B."/>
            <person name="Rollinson D."/>
            <person name="Brindley P.J."/>
            <person name="Gasser R.B."/>
            <person name="Young N.D."/>
        </authorList>
    </citation>
    <scope>NUCLEOTIDE SEQUENCE</scope>
</reference>
<evidence type="ECO:0000313" key="3">
    <source>
        <dbReference type="Proteomes" id="UP000471633"/>
    </source>
</evidence>
<organism evidence="2 3">
    <name type="scientific">Schistosoma haematobium</name>
    <name type="common">Blood fluke</name>
    <dbReference type="NCBI Taxonomy" id="6185"/>
    <lineage>
        <taxon>Eukaryota</taxon>
        <taxon>Metazoa</taxon>
        <taxon>Spiralia</taxon>
        <taxon>Lophotrochozoa</taxon>
        <taxon>Platyhelminthes</taxon>
        <taxon>Trematoda</taxon>
        <taxon>Digenea</taxon>
        <taxon>Strigeidida</taxon>
        <taxon>Schistosomatoidea</taxon>
        <taxon>Schistosomatidae</taxon>
        <taxon>Schistosoma</taxon>
    </lineage>
</organism>
<reference evidence="2" key="3">
    <citation type="submission" date="2021-06" db="EMBL/GenBank/DDBJ databases">
        <title>Chromosome-level genome assembly for S. haematobium.</title>
        <authorList>
            <person name="Stroehlein A.J."/>
        </authorList>
    </citation>
    <scope>NUCLEOTIDE SEQUENCE</scope>
</reference>
<proteinExistence type="predicted"/>
<dbReference type="AlphaFoldDB" id="A0A922S601"/>
<dbReference type="GO" id="GO:0000422">
    <property type="term" value="P:autophagy of mitochondrion"/>
    <property type="evidence" value="ECO:0007669"/>
    <property type="project" value="TreeGrafter"/>
</dbReference>
<dbReference type="GO" id="GO:0016559">
    <property type="term" value="P:peroxisome fission"/>
    <property type="evidence" value="ECO:0007669"/>
    <property type="project" value="TreeGrafter"/>
</dbReference>
<dbReference type="PANTHER" id="PTHR13247">
    <property type="entry name" value="TETRATRICOPEPTIDE REPEAT PROTEIN 11 TPR REPEAT PROTEIN 11"/>
    <property type="match status" value="1"/>
</dbReference>
<evidence type="ECO:0000313" key="2">
    <source>
        <dbReference type="EMBL" id="KAH9594918.1"/>
    </source>
</evidence>
<dbReference type="EMBL" id="AMPZ03000001">
    <property type="protein sequence ID" value="KAH9594918.1"/>
    <property type="molecule type" value="Genomic_DNA"/>
</dbReference>
<gene>
    <name evidence="2" type="primary">FIS1_3</name>
    <name evidence="2" type="ORF">MS3_00009263</name>
</gene>
<dbReference type="CTD" id="75577940"/>
<keyword evidence="1" id="KW-0472">Membrane</keyword>
<dbReference type="SUPFAM" id="SSF48452">
    <property type="entry name" value="TPR-like"/>
    <property type="match status" value="1"/>
</dbReference>
<keyword evidence="3" id="KW-1185">Reference proteome</keyword>
<dbReference type="KEGG" id="shx:MS3_00009263"/>
<comment type="caution">
    <text evidence="2">The sequence shown here is derived from an EMBL/GenBank/DDBJ whole genome shotgun (WGS) entry which is preliminary data.</text>
</comment>
<reference evidence="2" key="4">
    <citation type="journal article" date="2022" name="PLoS Pathog.">
        <title>Chromosome-level genome of Schistosoma haematobium underpins genome-wide explorations of molecular variation.</title>
        <authorList>
            <person name="Stroehlein A.J."/>
            <person name="Korhonen P.K."/>
            <person name="Lee V.V."/>
            <person name="Ralph S.A."/>
            <person name="Mentink-Kane M."/>
            <person name="You H."/>
            <person name="McManus D.P."/>
            <person name="Tchuente L.T."/>
            <person name="Stothard J.R."/>
            <person name="Kaur P."/>
            <person name="Dudchenko O."/>
            <person name="Aiden E.L."/>
            <person name="Yang B."/>
            <person name="Yang H."/>
            <person name="Emery A.M."/>
            <person name="Webster B.L."/>
            <person name="Brindley P.J."/>
            <person name="Rollinson D."/>
            <person name="Chang B.C.H."/>
            <person name="Gasser R.B."/>
            <person name="Young N.D."/>
        </authorList>
    </citation>
    <scope>NUCLEOTIDE SEQUENCE</scope>
</reference>
<dbReference type="Pfam" id="PF14853">
    <property type="entry name" value="Fis1_TPR_C"/>
    <property type="match status" value="1"/>
</dbReference>
<feature type="transmembrane region" description="Helical" evidence="1">
    <location>
        <begin position="7"/>
        <end position="30"/>
    </location>
</feature>
<dbReference type="GeneID" id="75577940"/>
<sequence>MSFILKLFIILHFGIGYILLYTYELISILLTKFKPTLMNPIRQLSQNDASCRTTNLPDNKKLFRYKLYLDYAVNLLKTTKKSNVMEAIEVILYILKDNKLTKLQTDCLYHLAVGFLKLNDYHNATIYCQCLLTIEPDNQKIKNLLLEIKSRSYEGIQNNSVIVKPSTSN</sequence>
<dbReference type="RefSeq" id="XP_051073949.1">
    <property type="nucleotide sequence ID" value="XM_051217613.1"/>
</dbReference>
<dbReference type="Gene3D" id="1.25.40.10">
    <property type="entry name" value="Tetratricopeptide repeat domain"/>
    <property type="match status" value="1"/>
</dbReference>
<reference evidence="2" key="1">
    <citation type="journal article" date="2012" name="Nat. Genet.">
        <title>Whole-genome sequence of Schistosoma haematobium.</title>
        <authorList>
            <person name="Young N.D."/>
            <person name="Jex A.R."/>
            <person name="Li B."/>
            <person name="Liu S."/>
            <person name="Yang L."/>
            <person name="Xiong Z."/>
            <person name="Li Y."/>
            <person name="Cantacessi C."/>
            <person name="Hall R.S."/>
            <person name="Xu X."/>
            <person name="Chen F."/>
            <person name="Wu X."/>
            <person name="Zerlotini A."/>
            <person name="Oliveira G."/>
            <person name="Hofmann A."/>
            <person name="Zhang G."/>
            <person name="Fang X."/>
            <person name="Kang Y."/>
            <person name="Campbell B.E."/>
            <person name="Loukas A."/>
            <person name="Ranganathan S."/>
            <person name="Rollinson D."/>
            <person name="Rinaldi G."/>
            <person name="Brindley P.J."/>
            <person name="Yang H."/>
            <person name="Wang J."/>
            <person name="Wang J."/>
            <person name="Gasser R.B."/>
        </authorList>
    </citation>
    <scope>NUCLEOTIDE SEQUENCE</scope>
</reference>
<dbReference type="InterPro" id="IPR016543">
    <property type="entry name" value="Fis1"/>
</dbReference>
<evidence type="ECO:0000256" key="1">
    <source>
        <dbReference type="SAM" id="Phobius"/>
    </source>
</evidence>
<dbReference type="InterPro" id="IPR028061">
    <property type="entry name" value="Fis1_TPR_C"/>
</dbReference>